<evidence type="ECO:0000259" key="1">
    <source>
        <dbReference type="Pfam" id="PF13264"/>
    </source>
</evidence>
<keyword evidence="3" id="KW-1185">Reference proteome</keyword>
<feature type="domain" description="DUF4055" evidence="1">
    <location>
        <begin position="260"/>
        <end position="399"/>
    </location>
</feature>
<accession>A0A873WKW7</accession>
<protein>
    <recommendedName>
        <fullName evidence="1">DUF4055 domain-containing protein</fullName>
    </recommendedName>
</protein>
<proteinExistence type="predicted"/>
<sequence length="493" mass="54914">MANVSSKHPLYESIRTVWDKMYDAEKQSRIKEKGLLYLPATESMKIDGMQEGDVGLKCYQSYKLRAVFPTEYADSLDFDLGMMHQKPAIIVVPDKLKPMLENATNNGESILSLLTTINRFQLQYGRVGMLADFPIKGDINTLPYIVIYDPRSIINWDDGVSELGNANLNLVVLDETYQKRVDDFNWVEQVRYRVLKLGDLLENEQDGKGDVYSYAVVESDVVDELEYKNPTYAGKVFNKIPFVFANVTHINSTIESPPKEDLVDASIACYQLEADYREVLHLQGKDTLLLKGVTGASNKDGDDSVRVGARSAIRVTADGDAKYIGISGDSLGELRKAVENDKENLSIKSGQKINTSQSSQESGEAIRTRVAARTANLISISKTGAAALEKLLKLICEWMGLDPNEVSVTPNLEFTRTAFNVQYLVQLMVAKTQGAPISMQTIHEYIKDAGLTVMDFTEEVALCQSDLVDYKDLLTVVTEANKDLNAEQNVIKQ</sequence>
<dbReference type="InterPro" id="IPR025129">
    <property type="entry name" value="DUF4055"/>
</dbReference>
<dbReference type="Proteomes" id="UP000662885">
    <property type="component" value="Segment"/>
</dbReference>
<dbReference type="EMBL" id="MW057856">
    <property type="protein sequence ID" value="QPB12041.1"/>
    <property type="molecule type" value="Genomic_DNA"/>
</dbReference>
<evidence type="ECO:0000313" key="3">
    <source>
        <dbReference type="Proteomes" id="UP000662885"/>
    </source>
</evidence>
<evidence type="ECO:0000313" key="2">
    <source>
        <dbReference type="EMBL" id="QPB12041.1"/>
    </source>
</evidence>
<organism evidence="2 3">
    <name type="scientific">Providencia phage PSTCR4</name>
    <dbReference type="NCBI Taxonomy" id="2783546"/>
    <lineage>
        <taxon>Viruses</taxon>
        <taxon>Duplodnaviria</taxon>
        <taxon>Heunggongvirae</taxon>
        <taxon>Uroviricota</taxon>
        <taxon>Caudoviricetes</taxon>
        <taxon>Craquatrovirus</taxon>
        <taxon>Craquatrovirus PSTCR4</taxon>
    </lineage>
</organism>
<dbReference type="Pfam" id="PF13264">
    <property type="entry name" value="DUF4055"/>
    <property type="match status" value="1"/>
</dbReference>
<name>A0A873WKW7_9CAUD</name>
<dbReference type="GeneID" id="77951504"/>
<dbReference type="RefSeq" id="YP_010675182.1">
    <property type="nucleotide sequence ID" value="NC_071000.1"/>
</dbReference>
<dbReference type="KEGG" id="vg:77951504"/>
<reference evidence="2" key="1">
    <citation type="submission" date="2020-10" db="EMBL/GenBank/DDBJ databases">
        <title>Novel bacteriophages targeting Providencia spp. as potential agents for phage therapy.</title>
        <authorList>
            <person name="Rakov C."/>
            <person name="Alkalay-Oren S."/>
            <person name="Coppenhagen-Glazer S."/>
            <person name="Hazan R."/>
        </authorList>
    </citation>
    <scope>NUCLEOTIDE SEQUENCE</scope>
</reference>